<dbReference type="Proteomes" id="UP000783102">
    <property type="component" value="Unassembled WGS sequence"/>
</dbReference>
<evidence type="ECO:0000256" key="4">
    <source>
        <dbReference type="ARBA" id="ARBA00023136"/>
    </source>
</evidence>
<feature type="transmembrane region" description="Helical" evidence="5">
    <location>
        <begin position="56"/>
        <end position="75"/>
    </location>
</feature>
<evidence type="ECO:0000256" key="5">
    <source>
        <dbReference type="SAM" id="Phobius"/>
    </source>
</evidence>
<dbReference type="EMBL" id="JAANEY010000001">
    <property type="protein sequence ID" value="MBT8551644.1"/>
    <property type="molecule type" value="Genomic_DNA"/>
</dbReference>
<dbReference type="EMBL" id="QMCH01000001">
    <property type="protein sequence ID" value="RAZ43628.1"/>
    <property type="molecule type" value="Genomic_DNA"/>
</dbReference>
<organism evidence="7 10">
    <name type="scientific">Polynucleobacter paneuropaeus</name>
    <dbReference type="NCBI Taxonomy" id="2527775"/>
    <lineage>
        <taxon>Bacteria</taxon>
        <taxon>Pseudomonadati</taxon>
        <taxon>Pseudomonadota</taxon>
        <taxon>Betaproteobacteria</taxon>
        <taxon>Burkholderiales</taxon>
        <taxon>Burkholderiaceae</taxon>
        <taxon>Polynucleobacter</taxon>
    </lineage>
</organism>
<feature type="transmembrane region" description="Helical" evidence="5">
    <location>
        <begin position="96"/>
        <end position="120"/>
    </location>
</feature>
<evidence type="ECO:0000313" key="10">
    <source>
        <dbReference type="Proteomes" id="UP000783102"/>
    </source>
</evidence>
<feature type="domain" description="DUF202" evidence="6">
    <location>
        <begin position="8"/>
        <end position="83"/>
    </location>
</feature>
<dbReference type="Pfam" id="PF02656">
    <property type="entry name" value="DUF202"/>
    <property type="match status" value="1"/>
</dbReference>
<dbReference type="GO" id="GO:0012505">
    <property type="term" value="C:endomembrane system"/>
    <property type="evidence" value="ECO:0007669"/>
    <property type="project" value="UniProtKB-SubCell"/>
</dbReference>
<feature type="transmembrane region" description="Helical" evidence="5">
    <location>
        <begin position="24"/>
        <end position="44"/>
    </location>
</feature>
<gene>
    <name evidence="8" type="ORF">DP176_01160</name>
    <name evidence="7" type="ORF">G6731_06690</name>
</gene>
<name>A0A9Q7CQP1_9BURK</name>
<sequence length="125" mass="14071">MSYLDDPRVYFAAERTLLAWQRSAVAFIALGFVVERFGLFMRYLNLSNQINPIHSAISAFIGLMLILLGTFISLLSAIQHKRFLKSLSSQEIPPSYFLFMAPLISYVLCIGGILMMGWIVSGFVI</sequence>
<evidence type="ECO:0000313" key="7">
    <source>
        <dbReference type="EMBL" id="MBT8551644.1"/>
    </source>
</evidence>
<evidence type="ECO:0000256" key="2">
    <source>
        <dbReference type="ARBA" id="ARBA00022692"/>
    </source>
</evidence>
<reference evidence="8 9" key="1">
    <citation type="submission" date="2018-06" db="EMBL/GenBank/DDBJ databases">
        <title>Genome of strain Polynucleobacter sp. FUKU-NW-11.</title>
        <authorList>
            <person name="Hahn M.W."/>
        </authorList>
    </citation>
    <scope>NUCLEOTIDE SEQUENCE [LARGE SCALE GENOMIC DNA]</scope>
    <source>
        <strain evidence="8">FUKU-NW-11</strain>
        <strain evidence="9">FUKU-NW11</strain>
    </source>
</reference>
<reference evidence="7" key="2">
    <citation type="journal article" date="2021" name="Genome Biol. Evol.">
        <title>Continental-Scale Gene Flow Prevents Allopatric Divergence of Pelagic Freshwater Bacteria.</title>
        <authorList>
            <person name="Hoetzinger M."/>
            <person name="Pitt A."/>
            <person name="Huemer A."/>
            <person name="Hahn M.W."/>
        </authorList>
    </citation>
    <scope>NUCLEOTIDE SEQUENCE</scope>
    <source>
        <strain evidence="7">SM1-W8</strain>
    </source>
</reference>
<keyword evidence="9" id="KW-1185">Reference proteome</keyword>
<dbReference type="InterPro" id="IPR003807">
    <property type="entry name" value="DUF202"/>
</dbReference>
<dbReference type="Proteomes" id="UP000251072">
    <property type="component" value="Unassembled WGS sequence"/>
</dbReference>
<dbReference type="RefSeq" id="WP_112236908.1">
    <property type="nucleotide sequence ID" value="NZ_CP030087.1"/>
</dbReference>
<keyword evidence="4 5" id="KW-0472">Membrane</keyword>
<evidence type="ECO:0000313" key="9">
    <source>
        <dbReference type="Proteomes" id="UP000251072"/>
    </source>
</evidence>
<evidence type="ECO:0000256" key="1">
    <source>
        <dbReference type="ARBA" id="ARBA00004127"/>
    </source>
</evidence>
<proteinExistence type="predicted"/>
<keyword evidence="3 5" id="KW-1133">Transmembrane helix</keyword>
<accession>A0A9Q7CQP1</accession>
<evidence type="ECO:0000259" key="6">
    <source>
        <dbReference type="Pfam" id="PF02656"/>
    </source>
</evidence>
<comment type="subcellular location">
    <subcellularLocation>
        <location evidence="1">Endomembrane system</location>
        <topology evidence="1">Multi-pass membrane protein</topology>
    </subcellularLocation>
</comment>
<evidence type="ECO:0000256" key="3">
    <source>
        <dbReference type="ARBA" id="ARBA00022989"/>
    </source>
</evidence>
<evidence type="ECO:0000313" key="8">
    <source>
        <dbReference type="EMBL" id="RAZ43628.1"/>
    </source>
</evidence>
<keyword evidence="2 5" id="KW-0812">Transmembrane</keyword>
<comment type="caution">
    <text evidence="7">The sequence shown here is derived from an EMBL/GenBank/DDBJ whole genome shotgun (WGS) entry which is preliminary data.</text>
</comment>
<dbReference type="AlphaFoldDB" id="A0A9Q7CQP1"/>
<dbReference type="OrthoDB" id="582337at2"/>
<protein>
    <submittedName>
        <fullName evidence="7">DUF202 domain-containing protein</fullName>
    </submittedName>
</protein>